<dbReference type="Proteomes" id="UP000193689">
    <property type="component" value="Unassembled WGS sequence"/>
</dbReference>
<dbReference type="STRING" id="1141098.A0A1Y2DCL7"/>
<keyword evidence="2" id="KW-1185">Reference proteome</keyword>
<protein>
    <submittedName>
        <fullName evidence="1">Uncharacterized protein</fullName>
    </submittedName>
</protein>
<dbReference type="InParanoid" id="A0A1Y2DCL7"/>
<dbReference type="RefSeq" id="XP_040710465.1">
    <property type="nucleotide sequence ID" value="XM_040863114.1"/>
</dbReference>
<dbReference type="AlphaFoldDB" id="A0A1Y2DCL7"/>
<dbReference type="OrthoDB" id="4154404at2759"/>
<reference evidence="1 2" key="1">
    <citation type="submission" date="2016-07" db="EMBL/GenBank/DDBJ databases">
        <title>Pervasive Adenine N6-methylation of Active Genes in Fungi.</title>
        <authorList>
            <consortium name="DOE Joint Genome Institute"/>
            <person name="Mondo S.J."/>
            <person name="Dannebaum R.O."/>
            <person name="Kuo R.C."/>
            <person name="Labutti K."/>
            <person name="Haridas S."/>
            <person name="Kuo A."/>
            <person name="Salamov A."/>
            <person name="Ahrendt S.R."/>
            <person name="Lipzen A."/>
            <person name="Sullivan W."/>
            <person name="Andreopoulos W.B."/>
            <person name="Clum A."/>
            <person name="Lindquist E."/>
            <person name="Daum C."/>
            <person name="Ramamoorthy G.K."/>
            <person name="Gryganskyi A."/>
            <person name="Culley D."/>
            <person name="Magnuson J.K."/>
            <person name="James T.Y."/>
            <person name="O'Malley M.A."/>
            <person name="Stajich J.E."/>
            <person name="Spatafora J.W."/>
            <person name="Visel A."/>
            <person name="Grigoriev I.V."/>
        </authorList>
    </citation>
    <scope>NUCLEOTIDE SEQUENCE [LARGE SCALE GENOMIC DNA]</scope>
    <source>
        <strain evidence="1 2">CBS 129021</strain>
    </source>
</reference>
<dbReference type="GeneID" id="63779326"/>
<gene>
    <name evidence="1" type="ORF">BCR38DRAFT_478618</name>
</gene>
<sequence length="320" mass="33014">MRRSLGFAAAVLATKSHAQDLSQTIVGCVDVGCPAATDNVNDNCTIVSSSFSSVGLTRIPDTSDALQGVSWVKGFNITDADGARSFHESFYFGAPADLDLADTGACAVFFNGVAETLSFNSSNPNQETAQGTCQDAMGSSCVDALVRRATGLSGLDGFSSADACTALAEDLRDNMDSECEGLAVGWTNLTAVALTGNGAPEPISGSQNSTSTCWPITPKSDSVTLVTEYTRDGDLQVSTATKAQWAITPVLTLFFQSNGTLITDTEASLSCLKVMGPANASLDTQSGSDDNKEGAAMTLGAPGWTISSVGMAAIFLLFSL</sequence>
<dbReference type="EMBL" id="MCFJ01000021">
    <property type="protein sequence ID" value="ORY56998.1"/>
    <property type="molecule type" value="Genomic_DNA"/>
</dbReference>
<evidence type="ECO:0000313" key="1">
    <source>
        <dbReference type="EMBL" id="ORY56998.1"/>
    </source>
</evidence>
<evidence type="ECO:0000313" key="2">
    <source>
        <dbReference type="Proteomes" id="UP000193689"/>
    </source>
</evidence>
<organism evidence="1 2">
    <name type="scientific">Pseudomassariella vexata</name>
    <dbReference type="NCBI Taxonomy" id="1141098"/>
    <lineage>
        <taxon>Eukaryota</taxon>
        <taxon>Fungi</taxon>
        <taxon>Dikarya</taxon>
        <taxon>Ascomycota</taxon>
        <taxon>Pezizomycotina</taxon>
        <taxon>Sordariomycetes</taxon>
        <taxon>Xylariomycetidae</taxon>
        <taxon>Amphisphaeriales</taxon>
        <taxon>Pseudomassariaceae</taxon>
        <taxon>Pseudomassariella</taxon>
    </lineage>
</organism>
<proteinExistence type="predicted"/>
<name>A0A1Y2DCL7_9PEZI</name>
<comment type="caution">
    <text evidence="1">The sequence shown here is derived from an EMBL/GenBank/DDBJ whole genome shotgun (WGS) entry which is preliminary data.</text>
</comment>
<accession>A0A1Y2DCL7</accession>